<dbReference type="PANTHER" id="PTHR33164">
    <property type="entry name" value="TRANSCRIPTIONAL REGULATOR, MARR FAMILY"/>
    <property type="match status" value="1"/>
</dbReference>
<sequence>MSNPQKRDASDTEICALADFRFTLRKFLHFSEEAATRVGLTAQQHQLMLQIAGASNGTVTTIGYLADRLSLRHNSLVELSNRCEEAGLVARRSDPKNRRNVVLKLTPLGNRILRKLSADHSRELNELGPQLIRTLGVLTT</sequence>
<dbReference type="InterPro" id="IPR036388">
    <property type="entry name" value="WH-like_DNA-bd_sf"/>
</dbReference>
<dbReference type="PANTHER" id="PTHR33164:SF43">
    <property type="entry name" value="HTH-TYPE TRANSCRIPTIONAL REPRESSOR YETL"/>
    <property type="match status" value="1"/>
</dbReference>
<comment type="caution">
    <text evidence="2">The sequence shown here is derived from an EMBL/GenBank/DDBJ whole genome shotgun (WGS) entry which is preliminary data.</text>
</comment>
<dbReference type="SMART" id="SM00347">
    <property type="entry name" value="HTH_MARR"/>
    <property type="match status" value="1"/>
</dbReference>
<gene>
    <name evidence="2" type="ORF">CARN6_1600</name>
</gene>
<dbReference type="InterPro" id="IPR000835">
    <property type="entry name" value="HTH_MarR-typ"/>
</dbReference>
<dbReference type="Pfam" id="PF12802">
    <property type="entry name" value="MarR_2"/>
    <property type="match status" value="1"/>
</dbReference>
<protein>
    <submittedName>
        <fullName evidence="2">Putative Bacterial regulatory protein, MarR</fullName>
    </submittedName>
</protein>
<dbReference type="PROSITE" id="PS50995">
    <property type="entry name" value="HTH_MARR_2"/>
    <property type="match status" value="1"/>
</dbReference>
<dbReference type="InterPro" id="IPR036390">
    <property type="entry name" value="WH_DNA-bd_sf"/>
</dbReference>
<dbReference type="InterPro" id="IPR039422">
    <property type="entry name" value="MarR/SlyA-like"/>
</dbReference>
<dbReference type="GO" id="GO:0006950">
    <property type="term" value="P:response to stress"/>
    <property type="evidence" value="ECO:0007669"/>
    <property type="project" value="TreeGrafter"/>
</dbReference>
<dbReference type="EMBL" id="CABQ01000189">
    <property type="protein sequence ID" value="CBI08161.1"/>
    <property type="molecule type" value="Genomic_DNA"/>
</dbReference>
<reference evidence="2" key="1">
    <citation type="submission" date="2009-10" db="EMBL/GenBank/DDBJ databases">
        <title>Diversity of trophic interactions inside an arsenic-rich microbial ecosystem.</title>
        <authorList>
            <person name="Bertin P.N."/>
            <person name="Heinrich-Salmeron A."/>
            <person name="Pelletier E."/>
            <person name="Goulhen-Chollet F."/>
            <person name="Arsene-Ploetze F."/>
            <person name="Gallien S."/>
            <person name="Calteau A."/>
            <person name="Vallenet D."/>
            <person name="Casiot C."/>
            <person name="Chane-Woon-Ming B."/>
            <person name="Giloteaux L."/>
            <person name="Barakat M."/>
            <person name="Bonnefoy V."/>
            <person name="Bruneel O."/>
            <person name="Chandler M."/>
            <person name="Cleiss J."/>
            <person name="Duran R."/>
            <person name="Elbaz-Poulichet F."/>
            <person name="Fonknechten N."/>
            <person name="Lauga B."/>
            <person name="Mornico D."/>
            <person name="Ortet P."/>
            <person name="Schaeffer C."/>
            <person name="Siguier P."/>
            <person name="Alexander Thil Smith A."/>
            <person name="Van Dorsselaer A."/>
            <person name="Weissenbach J."/>
            <person name="Medigue C."/>
            <person name="Le Paslier D."/>
        </authorList>
    </citation>
    <scope>NUCLEOTIDE SEQUENCE</scope>
</reference>
<feature type="domain" description="HTH marR-type" evidence="1">
    <location>
        <begin position="1"/>
        <end position="140"/>
    </location>
</feature>
<accession>E6QLP0</accession>
<dbReference type="Gene3D" id="1.10.10.10">
    <property type="entry name" value="Winged helix-like DNA-binding domain superfamily/Winged helix DNA-binding domain"/>
    <property type="match status" value="1"/>
</dbReference>
<proteinExistence type="predicted"/>
<organism evidence="2">
    <name type="scientific">mine drainage metagenome</name>
    <dbReference type="NCBI Taxonomy" id="410659"/>
    <lineage>
        <taxon>unclassified sequences</taxon>
        <taxon>metagenomes</taxon>
        <taxon>ecological metagenomes</taxon>
    </lineage>
</organism>
<dbReference type="GO" id="GO:0003700">
    <property type="term" value="F:DNA-binding transcription factor activity"/>
    <property type="evidence" value="ECO:0007669"/>
    <property type="project" value="InterPro"/>
</dbReference>
<name>E6QLP0_9ZZZZ</name>
<dbReference type="AlphaFoldDB" id="E6QLP0"/>
<evidence type="ECO:0000259" key="1">
    <source>
        <dbReference type="PROSITE" id="PS50995"/>
    </source>
</evidence>
<evidence type="ECO:0000313" key="2">
    <source>
        <dbReference type="EMBL" id="CBI08161.1"/>
    </source>
</evidence>
<dbReference type="SUPFAM" id="SSF46785">
    <property type="entry name" value="Winged helix' DNA-binding domain"/>
    <property type="match status" value="1"/>
</dbReference>